<dbReference type="HOGENOM" id="CLU_3100967_0_0_9"/>
<reference evidence="1" key="1">
    <citation type="submission" date="2009-09" db="EMBL/GenBank/DDBJ databases">
        <authorList>
            <person name="Weinstock G."/>
            <person name="Sodergren E."/>
            <person name="Clifton S."/>
            <person name="Fulton L."/>
            <person name="Fulton B."/>
            <person name="Courtney L."/>
            <person name="Fronick C."/>
            <person name="Harrison M."/>
            <person name="Strong C."/>
            <person name="Farmer C."/>
            <person name="Delahaunty K."/>
            <person name="Markovic C."/>
            <person name="Hall O."/>
            <person name="Minx P."/>
            <person name="Tomlinson C."/>
            <person name="Mitreva M."/>
            <person name="Nelson J."/>
            <person name="Hou S."/>
            <person name="Wollam A."/>
            <person name="Pepin K.H."/>
            <person name="Johnson M."/>
            <person name="Bhonagiri V."/>
            <person name="Nash W.E."/>
            <person name="Warren W."/>
            <person name="Chinwalla A."/>
            <person name="Mardis E.R."/>
            <person name="Wilson R.K."/>
        </authorList>
    </citation>
    <scope>NUCLEOTIDE SEQUENCE [LARGE SCALE GENOMIC DNA]</scope>
    <source>
        <strain evidence="1">DSM 20544</strain>
    </source>
</reference>
<accession>C9KLJ5</accession>
<evidence type="ECO:0000313" key="1">
    <source>
        <dbReference type="EMBL" id="EEX69009.1"/>
    </source>
</evidence>
<comment type="caution">
    <text evidence="1">The sequence shown here is derived from an EMBL/GenBank/DDBJ whole genome shotgun (WGS) entry which is preliminary data.</text>
</comment>
<dbReference type="EMBL" id="ABWK02000012">
    <property type="protein sequence ID" value="EEX69009.1"/>
    <property type="molecule type" value="Genomic_DNA"/>
</dbReference>
<dbReference type="Proteomes" id="UP000003671">
    <property type="component" value="Unassembled WGS sequence"/>
</dbReference>
<organism evidence="1 2">
    <name type="scientific">Mitsuokella multacida DSM 20544</name>
    <dbReference type="NCBI Taxonomy" id="500635"/>
    <lineage>
        <taxon>Bacteria</taxon>
        <taxon>Bacillati</taxon>
        <taxon>Bacillota</taxon>
        <taxon>Negativicutes</taxon>
        <taxon>Selenomonadales</taxon>
        <taxon>Selenomonadaceae</taxon>
        <taxon>Mitsuokella</taxon>
    </lineage>
</organism>
<gene>
    <name evidence="1" type="ORF">MITSMUL_04079</name>
</gene>
<dbReference type="STRING" id="500635.MITSMUL_04079"/>
<proteinExistence type="predicted"/>
<evidence type="ECO:0000313" key="2">
    <source>
        <dbReference type="Proteomes" id="UP000003671"/>
    </source>
</evidence>
<dbReference type="AlphaFoldDB" id="C9KLJ5"/>
<keyword evidence="2" id="KW-1185">Reference proteome</keyword>
<protein>
    <submittedName>
        <fullName evidence="1">Uncharacterized protein</fullName>
    </submittedName>
</protein>
<name>C9KLJ5_9FIRM</name>
<sequence length="51" mass="5749">MRMNIKCKFENFSQRSKIAPVLLNRGDFSISSLAVKSLLHCILSHFAALVL</sequence>